<dbReference type="InterPro" id="IPR039728">
    <property type="entry name" value="GLG1"/>
</dbReference>
<comment type="caution">
    <text evidence="1">The sequence shown here is derived from an EMBL/GenBank/DDBJ whole genome shotgun (WGS) entry which is preliminary data.</text>
</comment>
<evidence type="ECO:0000313" key="1">
    <source>
        <dbReference type="EMBL" id="TNN27632.1"/>
    </source>
</evidence>
<organism evidence="1 2">
    <name type="scientific">Liparis tanakae</name>
    <name type="common">Tanaka's snailfish</name>
    <dbReference type="NCBI Taxonomy" id="230148"/>
    <lineage>
        <taxon>Eukaryota</taxon>
        <taxon>Metazoa</taxon>
        <taxon>Chordata</taxon>
        <taxon>Craniata</taxon>
        <taxon>Vertebrata</taxon>
        <taxon>Euteleostomi</taxon>
        <taxon>Actinopterygii</taxon>
        <taxon>Neopterygii</taxon>
        <taxon>Teleostei</taxon>
        <taxon>Neoteleostei</taxon>
        <taxon>Acanthomorphata</taxon>
        <taxon>Eupercaria</taxon>
        <taxon>Perciformes</taxon>
        <taxon>Cottioidei</taxon>
        <taxon>Cottales</taxon>
        <taxon>Liparidae</taxon>
        <taxon>Liparis</taxon>
    </lineage>
</organism>
<name>A0A4Z2EH54_9TELE</name>
<proteinExistence type="predicted"/>
<keyword evidence="2" id="KW-1185">Reference proteome</keyword>
<dbReference type="EMBL" id="SRLO01007974">
    <property type="protein sequence ID" value="TNN27632.1"/>
    <property type="molecule type" value="Genomic_DNA"/>
</dbReference>
<dbReference type="OrthoDB" id="2015434at2759"/>
<dbReference type="GO" id="GO:0017134">
    <property type="term" value="F:fibroblast growth factor binding"/>
    <property type="evidence" value="ECO:0007669"/>
    <property type="project" value="TreeGrafter"/>
</dbReference>
<evidence type="ECO:0000313" key="2">
    <source>
        <dbReference type="Proteomes" id="UP000314294"/>
    </source>
</evidence>
<reference evidence="1 2" key="1">
    <citation type="submission" date="2019-03" db="EMBL/GenBank/DDBJ databases">
        <title>First draft genome of Liparis tanakae, snailfish: a comprehensive survey of snailfish specific genes.</title>
        <authorList>
            <person name="Kim W."/>
            <person name="Song I."/>
            <person name="Jeong J.-H."/>
            <person name="Kim D."/>
            <person name="Kim S."/>
            <person name="Ryu S."/>
            <person name="Song J.Y."/>
            <person name="Lee S.K."/>
        </authorList>
    </citation>
    <scope>NUCLEOTIDE SEQUENCE [LARGE SCALE GENOMIC DNA]</scope>
    <source>
        <tissue evidence="1">Muscle</tissue>
    </source>
</reference>
<dbReference type="AlphaFoldDB" id="A0A4Z2EH54"/>
<accession>A0A4Z2EH54</accession>
<dbReference type="Pfam" id="PF00839">
    <property type="entry name" value="Cys_rich_FGFR"/>
    <property type="match status" value="2"/>
</dbReference>
<gene>
    <name evidence="1" type="primary">GLG1_5</name>
    <name evidence="1" type="ORF">EYF80_062224</name>
</gene>
<dbReference type="Proteomes" id="UP000314294">
    <property type="component" value="Unassembled WGS sequence"/>
</dbReference>
<sequence>MLDYRRMLMEDFSLSPEIVLHCRAEIEARCSGLHRKGRTLHCLMRAGRGERSNAGDAACQSALQTLIQSADPGADYRIDRALNEACEAVIQTACKHIHNGDPM</sequence>
<protein>
    <submittedName>
        <fullName evidence="1">Golgi apparatus protein 1</fullName>
    </submittedName>
</protein>
<dbReference type="GO" id="GO:0000139">
    <property type="term" value="C:Golgi membrane"/>
    <property type="evidence" value="ECO:0007669"/>
    <property type="project" value="TreeGrafter"/>
</dbReference>
<dbReference type="InterPro" id="IPR001893">
    <property type="entry name" value="Cys-rich_GLG1_repeat"/>
</dbReference>
<dbReference type="PANTHER" id="PTHR11884:SF1">
    <property type="entry name" value="GOLGI APPARATUS PROTEIN 1"/>
    <property type="match status" value="1"/>
</dbReference>
<dbReference type="PANTHER" id="PTHR11884">
    <property type="entry name" value="SELECTIN LIGAND RELATED"/>
    <property type="match status" value="1"/>
</dbReference>